<feature type="transmembrane region" description="Helical" evidence="1">
    <location>
        <begin position="39"/>
        <end position="59"/>
    </location>
</feature>
<feature type="domain" description="Uncharacterized protein YyaB-like PH" evidence="2">
    <location>
        <begin position="61"/>
        <end position="137"/>
    </location>
</feature>
<accession>A0ABS2SZ83</accession>
<dbReference type="InterPro" id="IPR009589">
    <property type="entry name" value="PH_YyaB-like"/>
</dbReference>
<organism evidence="3 4">
    <name type="scientific">Shouchella xiaoxiensis</name>
    <dbReference type="NCBI Taxonomy" id="766895"/>
    <lineage>
        <taxon>Bacteria</taxon>
        <taxon>Bacillati</taxon>
        <taxon>Bacillota</taxon>
        <taxon>Bacilli</taxon>
        <taxon>Bacillales</taxon>
        <taxon>Bacillaceae</taxon>
        <taxon>Shouchella</taxon>
    </lineage>
</organism>
<keyword evidence="1" id="KW-0812">Transmembrane</keyword>
<keyword evidence="1" id="KW-0472">Membrane</keyword>
<name>A0ABS2SZ83_9BACI</name>
<keyword evidence="4" id="KW-1185">Reference proteome</keyword>
<dbReference type="EMBL" id="JAFBCV010000017">
    <property type="protein sequence ID" value="MBM7840831.1"/>
    <property type="molecule type" value="Genomic_DNA"/>
</dbReference>
<keyword evidence="1" id="KW-1133">Transmembrane helix</keyword>
<comment type="caution">
    <text evidence="3">The sequence shown here is derived from an EMBL/GenBank/DDBJ whole genome shotgun (WGS) entry which is preliminary data.</text>
</comment>
<dbReference type="Pfam" id="PF06713">
    <property type="entry name" value="bPH_4"/>
    <property type="match status" value="1"/>
</dbReference>
<evidence type="ECO:0000313" key="3">
    <source>
        <dbReference type="EMBL" id="MBM7840831.1"/>
    </source>
</evidence>
<protein>
    <recommendedName>
        <fullName evidence="2">Uncharacterized protein YyaB-like PH domain-containing protein</fullName>
    </recommendedName>
</protein>
<proteinExistence type="predicted"/>
<evidence type="ECO:0000259" key="2">
    <source>
        <dbReference type="Pfam" id="PF06713"/>
    </source>
</evidence>
<evidence type="ECO:0000313" key="4">
    <source>
        <dbReference type="Proteomes" id="UP001179280"/>
    </source>
</evidence>
<evidence type="ECO:0000256" key="1">
    <source>
        <dbReference type="SAM" id="Phobius"/>
    </source>
</evidence>
<reference evidence="3" key="1">
    <citation type="submission" date="2021-01" db="EMBL/GenBank/DDBJ databases">
        <title>Genomic Encyclopedia of Type Strains, Phase IV (KMG-IV): sequencing the most valuable type-strain genomes for metagenomic binning, comparative biology and taxonomic classification.</title>
        <authorList>
            <person name="Goeker M."/>
        </authorList>
    </citation>
    <scope>NUCLEOTIDE SEQUENCE</scope>
    <source>
        <strain evidence="3">DSM 21943</strain>
    </source>
</reference>
<sequence>MVFRSKVDLFFVSLLSSGLLLLSVPTILPTIIGNPPLGAIIVLLASFIFCGLFILWIPFTITYTISDSHLIVKGGPFKSTIPINKITKISATSNIFSGHRILSSRDALEVFNKTTFSGSVKISPKNKHSFLHELQQRFPEIEVDSKIVREKP</sequence>
<dbReference type="RefSeq" id="WP_204468673.1">
    <property type="nucleotide sequence ID" value="NZ_JAFBCV010000017.1"/>
</dbReference>
<dbReference type="Proteomes" id="UP001179280">
    <property type="component" value="Unassembled WGS sequence"/>
</dbReference>
<gene>
    <name evidence="3" type="ORF">JOC54_004124</name>
</gene>